<dbReference type="AlphaFoldDB" id="X1RIA8"/>
<feature type="region of interest" description="Disordered" evidence="1">
    <location>
        <begin position="1"/>
        <end position="43"/>
    </location>
</feature>
<keyword evidence="2" id="KW-0812">Transmembrane</keyword>
<accession>X1RIA8</accession>
<gene>
    <name evidence="3" type="ORF">S06H3_63264</name>
</gene>
<feature type="compositionally biased region" description="Low complexity" evidence="1">
    <location>
        <begin position="1"/>
        <end position="10"/>
    </location>
</feature>
<organism evidence="3">
    <name type="scientific">marine sediment metagenome</name>
    <dbReference type="NCBI Taxonomy" id="412755"/>
    <lineage>
        <taxon>unclassified sequences</taxon>
        <taxon>metagenomes</taxon>
        <taxon>ecological metagenomes</taxon>
    </lineage>
</organism>
<feature type="compositionally biased region" description="Acidic residues" evidence="1">
    <location>
        <begin position="11"/>
        <end position="24"/>
    </location>
</feature>
<feature type="non-terminal residue" evidence="3">
    <location>
        <position position="138"/>
    </location>
</feature>
<evidence type="ECO:0000256" key="2">
    <source>
        <dbReference type="SAM" id="Phobius"/>
    </source>
</evidence>
<comment type="caution">
    <text evidence="3">The sequence shown here is derived from an EMBL/GenBank/DDBJ whole genome shotgun (WGS) entry which is preliminary data.</text>
</comment>
<reference evidence="3" key="1">
    <citation type="journal article" date="2014" name="Front. Microbiol.">
        <title>High frequency of phylogenetically diverse reductive dehalogenase-homologous genes in deep subseafloor sedimentary metagenomes.</title>
        <authorList>
            <person name="Kawai M."/>
            <person name="Futagami T."/>
            <person name="Toyoda A."/>
            <person name="Takaki Y."/>
            <person name="Nishi S."/>
            <person name="Hori S."/>
            <person name="Arai W."/>
            <person name="Tsubouchi T."/>
            <person name="Morono Y."/>
            <person name="Uchiyama I."/>
            <person name="Ito T."/>
            <person name="Fujiyama A."/>
            <person name="Inagaki F."/>
            <person name="Takami H."/>
        </authorList>
    </citation>
    <scope>NUCLEOTIDE SEQUENCE</scope>
    <source>
        <strain evidence="3">Expedition CK06-06</strain>
    </source>
</reference>
<evidence type="ECO:0000256" key="1">
    <source>
        <dbReference type="SAM" id="MobiDB-lite"/>
    </source>
</evidence>
<name>X1RIA8_9ZZZZ</name>
<dbReference type="EMBL" id="BARV01041921">
    <property type="protein sequence ID" value="GAI55314.1"/>
    <property type="molecule type" value="Genomic_DNA"/>
</dbReference>
<sequence length="138" mass="15624">HTFTTKGVAGEETEKEEEEDEEAPSEGPGEWIEPGEEDIPEEEIGPMVEEEITEEKEEPIVILAPEVISGFLPNLLADIGNIFEGLGSTCYNCFPWWIILILAVYPLIESALNQRREKRRAKKWLIWSLGLIVLAIIF</sequence>
<keyword evidence="2" id="KW-1133">Transmembrane helix</keyword>
<feature type="non-terminal residue" evidence="3">
    <location>
        <position position="1"/>
    </location>
</feature>
<feature type="transmembrane region" description="Helical" evidence="2">
    <location>
        <begin position="94"/>
        <end position="112"/>
    </location>
</feature>
<feature type="compositionally biased region" description="Acidic residues" evidence="1">
    <location>
        <begin position="33"/>
        <end position="43"/>
    </location>
</feature>
<protein>
    <submittedName>
        <fullName evidence="3">Uncharacterized protein</fullName>
    </submittedName>
</protein>
<keyword evidence="2" id="KW-0472">Membrane</keyword>
<proteinExistence type="predicted"/>
<evidence type="ECO:0000313" key="3">
    <source>
        <dbReference type="EMBL" id="GAI55314.1"/>
    </source>
</evidence>